<evidence type="ECO:0000313" key="2">
    <source>
        <dbReference type="EMBL" id="ACL40918.1"/>
    </source>
</evidence>
<dbReference type="STRING" id="452863.Achl_2957"/>
<dbReference type="NCBIfam" id="TIGR01167">
    <property type="entry name" value="LPXTG_anchor"/>
    <property type="match status" value="1"/>
</dbReference>
<evidence type="ECO:0008006" key="4">
    <source>
        <dbReference type="Google" id="ProtNLM"/>
    </source>
</evidence>
<dbReference type="Proteomes" id="UP000002505">
    <property type="component" value="Chromosome"/>
</dbReference>
<gene>
    <name evidence="2" type="ordered locus">Achl_2957</name>
</gene>
<keyword evidence="1" id="KW-1133">Transmembrane helix</keyword>
<organism evidence="2 3">
    <name type="scientific">Pseudarthrobacter chlorophenolicus (strain ATCC 700700 / DSM 12829 / CIP 107037 / JCM 12360 / KCTC 9906 / NCIMB 13794 / A6)</name>
    <name type="common">Arthrobacter chlorophenolicus</name>
    <dbReference type="NCBI Taxonomy" id="452863"/>
    <lineage>
        <taxon>Bacteria</taxon>
        <taxon>Bacillati</taxon>
        <taxon>Actinomycetota</taxon>
        <taxon>Actinomycetes</taxon>
        <taxon>Micrococcales</taxon>
        <taxon>Micrococcaceae</taxon>
        <taxon>Pseudarthrobacter</taxon>
    </lineage>
</organism>
<keyword evidence="3" id="KW-1185">Reference proteome</keyword>
<protein>
    <recommendedName>
        <fullName evidence="4">LPXTG cell wall anchor domain-containing protein</fullName>
    </recommendedName>
</protein>
<dbReference type="AlphaFoldDB" id="B8HEH3"/>
<proteinExistence type="predicted"/>
<evidence type="ECO:0000256" key="1">
    <source>
        <dbReference type="SAM" id="Phobius"/>
    </source>
</evidence>
<reference evidence="2" key="1">
    <citation type="submission" date="2009-01" db="EMBL/GenBank/DDBJ databases">
        <title>Complete sequence of chromosome of Arthrobacter chlorophenolicus A6.</title>
        <authorList>
            <consortium name="US DOE Joint Genome Institute"/>
            <person name="Lucas S."/>
            <person name="Copeland A."/>
            <person name="Lapidus A."/>
            <person name="Glavina del Rio T."/>
            <person name="Tice H."/>
            <person name="Bruce D."/>
            <person name="Goodwin L."/>
            <person name="Pitluck S."/>
            <person name="Goltsman E."/>
            <person name="Clum A."/>
            <person name="Larimer F."/>
            <person name="Land M."/>
            <person name="Hauser L."/>
            <person name="Kyrpides N."/>
            <person name="Mikhailova N."/>
            <person name="Jansson J."/>
            <person name="Richardson P."/>
        </authorList>
    </citation>
    <scope>NUCLEOTIDE SEQUENCE [LARGE SCALE GENOMIC DNA]</scope>
    <source>
        <strain evidence="2">A6</strain>
    </source>
</reference>
<feature type="transmembrane region" description="Helical" evidence="1">
    <location>
        <begin position="27"/>
        <end position="44"/>
    </location>
</feature>
<keyword evidence="1" id="KW-0812">Transmembrane</keyword>
<name>B8HEH3_PSECP</name>
<dbReference type="HOGENOM" id="CLU_3076234_0_0_11"/>
<dbReference type="KEGG" id="ach:Achl_2957"/>
<evidence type="ECO:0000313" key="3">
    <source>
        <dbReference type="Proteomes" id="UP000002505"/>
    </source>
</evidence>
<keyword evidence="1" id="KW-0472">Membrane</keyword>
<sequence>MYGMSTAVPATGAAALAYTGLNVGSSLLTALGVMLIGVAVLALLRKNPKTRP</sequence>
<accession>B8HEH3</accession>
<dbReference type="EMBL" id="CP001341">
    <property type="protein sequence ID" value="ACL40918.1"/>
    <property type="molecule type" value="Genomic_DNA"/>
</dbReference>